<dbReference type="Proteomes" id="UP000310200">
    <property type="component" value="Unassembled WGS sequence"/>
</dbReference>
<evidence type="ECO:0000313" key="4">
    <source>
        <dbReference type="EMBL" id="TGZ54781.1"/>
    </source>
</evidence>
<feature type="non-terminal residue" evidence="4">
    <location>
        <position position="120"/>
    </location>
</feature>
<keyword evidence="5" id="KW-1185">Reference proteome</keyword>
<evidence type="ECO:0000259" key="3">
    <source>
        <dbReference type="PROSITE" id="PS50850"/>
    </source>
</evidence>
<dbReference type="EMBL" id="QBLH01000548">
    <property type="protein sequence ID" value="TGZ54781.1"/>
    <property type="molecule type" value="Genomic_DNA"/>
</dbReference>
<dbReference type="Gene3D" id="1.20.1250.20">
    <property type="entry name" value="MFS general substrate transporter like domains"/>
    <property type="match status" value="1"/>
</dbReference>
<dbReference type="InterPro" id="IPR050327">
    <property type="entry name" value="Proton-linked_MCT"/>
</dbReference>
<dbReference type="GO" id="GO:0008028">
    <property type="term" value="F:monocarboxylic acid transmembrane transporter activity"/>
    <property type="evidence" value="ECO:0007669"/>
    <property type="project" value="TreeGrafter"/>
</dbReference>
<feature type="transmembrane region" description="Helical" evidence="2">
    <location>
        <begin position="32"/>
        <end position="51"/>
    </location>
</feature>
<feature type="transmembrane region" description="Helical" evidence="2">
    <location>
        <begin position="57"/>
        <end position="78"/>
    </location>
</feature>
<keyword evidence="2" id="KW-1133">Transmembrane helix</keyword>
<dbReference type="SUPFAM" id="SSF103473">
    <property type="entry name" value="MFS general substrate transporter"/>
    <property type="match status" value="1"/>
</dbReference>
<gene>
    <name evidence="4" type="ORF">DBV15_12698</name>
</gene>
<dbReference type="PANTHER" id="PTHR11360">
    <property type="entry name" value="MONOCARBOXYLATE TRANSPORTER"/>
    <property type="match status" value="1"/>
</dbReference>
<comment type="caution">
    <text evidence="4">The sequence shown here is derived from an EMBL/GenBank/DDBJ whole genome shotgun (WGS) entry which is preliminary data.</text>
</comment>
<keyword evidence="2" id="KW-0812">Transmembrane</keyword>
<dbReference type="STRING" id="300112.A0A4S2KXM4"/>
<dbReference type="PROSITE" id="PS50850">
    <property type="entry name" value="MFS"/>
    <property type="match status" value="1"/>
</dbReference>
<evidence type="ECO:0000313" key="5">
    <source>
        <dbReference type="Proteomes" id="UP000310200"/>
    </source>
</evidence>
<dbReference type="InterPro" id="IPR020846">
    <property type="entry name" value="MFS_dom"/>
</dbReference>
<name>A0A4S2KXM4_9HYME</name>
<protein>
    <submittedName>
        <fullName evidence="4">Monocarboxylate transporter 9</fullName>
    </submittedName>
</protein>
<keyword evidence="2" id="KW-0472">Membrane</keyword>
<feature type="domain" description="Major facilitator superfamily (MFS) profile" evidence="3">
    <location>
        <begin position="1"/>
        <end position="120"/>
    </location>
</feature>
<dbReference type="PANTHER" id="PTHR11360:SF309">
    <property type="entry name" value="MONOCARBOXYLATE TRANSPORTER 7-LIKE PROTEIN"/>
    <property type="match status" value="1"/>
</dbReference>
<proteinExistence type="predicted"/>
<reference evidence="4 5" key="1">
    <citation type="journal article" date="2019" name="Philos. Trans. R. Soc. Lond., B, Biol. Sci.">
        <title>Ant behaviour and brain gene expression of defending hosts depend on the ecological success of the intruding social parasite.</title>
        <authorList>
            <person name="Kaur R."/>
            <person name="Stoldt M."/>
            <person name="Jongepier E."/>
            <person name="Feldmeyer B."/>
            <person name="Menzel F."/>
            <person name="Bornberg-Bauer E."/>
            <person name="Foitzik S."/>
        </authorList>
    </citation>
    <scope>NUCLEOTIDE SEQUENCE [LARGE SCALE GENOMIC DNA]</scope>
    <source>
        <tissue evidence="4">Whole body</tissue>
    </source>
</reference>
<dbReference type="GO" id="GO:0016020">
    <property type="term" value="C:membrane"/>
    <property type="evidence" value="ECO:0007669"/>
    <property type="project" value="UniProtKB-SubCell"/>
</dbReference>
<evidence type="ECO:0000256" key="1">
    <source>
        <dbReference type="ARBA" id="ARBA00004141"/>
    </source>
</evidence>
<dbReference type="InterPro" id="IPR036259">
    <property type="entry name" value="MFS_trans_sf"/>
</dbReference>
<accession>A0A4S2KXM4</accession>
<sequence length="120" mass="13347">MASSLFNSVFMINYSIASLLTNTLMKRYSTRPVGTVGALFFALPNIALAFVRNIYDMAFICFLQGFGSGLIHTITNTVFNSYFVKKRAKVMYASQAIIALGGIVYPMLCERMVPLYGFRG</sequence>
<organism evidence="4 5">
    <name type="scientific">Temnothorax longispinosus</name>
    <dbReference type="NCBI Taxonomy" id="300112"/>
    <lineage>
        <taxon>Eukaryota</taxon>
        <taxon>Metazoa</taxon>
        <taxon>Ecdysozoa</taxon>
        <taxon>Arthropoda</taxon>
        <taxon>Hexapoda</taxon>
        <taxon>Insecta</taxon>
        <taxon>Pterygota</taxon>
        <taxon>Neoptera</taxon>
        <taxon>Endopterygota</taxon>
        <taxon>Hymenoptera</taxon>
        <taxon>Apocrita</taxon>
        <taxon>Aculeata</taxon>
        <taxon>Formicoidea</taxon>
        <taxon>Formicidae</taxon>
        <taxon>Myrmicinae</taxon>
        <taxon>Temnothorax</taxon>
    </lineage>
</organism>
<evidence type="ECO:0000256" key="2">
    <source>
        <dbReference type="SAM" id="Phobius"/>
    </source>
</evidence>
<dbReference type="AlphaFoldDB" id="A0A4S2KXM4"/>
<feature type="transmembrane region" description="Helical" evidence="2">
    <location>
        <begin position="90"/>
        <end position="108"/>
    </location>
</feature>
<comment type="subcellular location">
    <subcellularLocation>
        <location evidence="1">Membrane</location>
        <topology evidence="1">Multi-pass membrane protein</topology>
    </subcellularLocation>
</comment>
<dbReference type="InterPro" id="IPR011701">
    <property type="entry name" value="MFS"/>
</dbReference>
<dbReference type="Pfam" id="PF07690">
    <property type="entry name" value="MFS_1"/>
    <property type="match status" value="1"/>
</dbReference>